<protein>
    <recommendedName>
        <fullName evidence="13">Alanine--tRNA ligase</fullName>
        <ecNumber evidence="13">6.1.1.7</ecNumber>
    </recommendedName>
    <alternativeName>
        <fullName evidence="13">Alanyl-tRNA synthetase</fullName>
        <shortName evidence="13">AlaRS</shortName>
    </alternativeName>
</protein>
<evidence type="ECO:0000256" key="3">
    <source>
        <dbReference type="ARBA" id="ARBA00022598"/>
    </source>
</evidence>
<dbReference type="STRING" id="700015.Corgl_1002"/>
<evidence type="ECO:0000259" key="14">
    <source>
        <dbReference type="PROSITE" id="PS50860"/>
    </source>
</evidence>
<comment type="subcellular location">
    <subcellularLocation>
        <location evidence="13">Cytoplasm</location>
    </subcellularLocation>
</comment>
<dbReference type="PANTHER" id="PTHR11777:SF9">
    <property type="entry name" value="ALANINE--TRNA LIGASE, CYTOPLASMIC"/>
    <property type="match status" value="1"/>
</dbReference>
<dbReference type="FunFam" id="3.30.54.20:FF:000001">
    <property type="entry name" value="Alanine--tRNA ligase"/>
    <property type="match status" value="1"/>
</dbReference>
<keyword evidence="2 13" id="KW-0820">tRNA-binding</keyword>
<dbReference type="Pfam" id="PF01411">
    <property type="entry name" value="tRNA-synt_2c"/>
    <property type="match status" value="1"/>
</dbReference>
<dbReference type="PROSITE" id="PS50860">
    <property type="entry name" value="AA_TRNA_LIGASE_II_ALA"/>
    <property type="match status" value="1"/>
</dbReference>
<evidence type="ECO:0000256" key="6">
    <source>
        <dbReference type="ARBA" id="ARBA00022833"/>
    </source>
</evidence>
<keyword evidence="10 13" id="KW-0030">Aminoacyl-tRNA synthetase</keyword>
<dbReference type="GO" id="GO:0005829">
    <property type="term" value="C:cytosol"/>
    <property type="evidence" value="ECO:0007669"/>
    <property type="project" value="TreeGrafter"/>
</dbReference>
<dbReference type="OrthoDB" id="9803884at2"/>
<dbReference type="GO" id="GO:0002161">
    <property type="term" value="F:aminoacyl-tRNA deacylase activity"/>
    <property type="evidence" value="ECO:0007669"/>
    <property type="project" value="TreeGrafter"/>
</dbReference>
<dbReference type="InterPro" id="IPR050058">
    <property type="entry name" value="Ala-tRNA_ligase"/>
</dbReference>
<keyword evidence="7 13" id="KW-0067">ATP-binding</keyword>
<comment type="cofactor">
    <cofactor evidence="13">
        <name>Zn(2+)</name>
        <dbReference type="ChEBI" id="CHEBI:29105"/>
    </cofactor>
    <text evidence="13">Binds 1 zinc ion per subunit.</text>
</comment>
<keyword evidence="4 13" id="KW-0479">Metal-binding</keyword>
<keyword evidence="3 13" id="KW-0436">Ligase</keyword>
<accession>F2N801</accession>
<dbReference type="HOGENOM" id="CLU_004485_1_1_11"/>
<dbReference type="InterPro" id="IPR018163">
    <property type="entry name" value="Thr/Ala-tRNA-synth_IIc_edit"/>
</dbReference>
<dbReference type="InterPro" id="IPR045864">
    <property type="entry name" value="aa-tRNA-synth_II/BPL/LPL"/>
</dbReference>
<dbReference type="Proteomes" id="UP000006851">
    <property type="component" value="Chromosome"/>
</dbReference>
<dbReference type="PANTHER" id="PTHR11777">
    <property type="entry name" value="ALANYL-TRNA SYNTHETASE"/>
    <property type="match status" value="1"/>
</dbReference>
<keyword evidence="9 13" id="KW-0648">Protein biosynthesis</keyword>
<feature type="binding site" evidence="13">
    <location>
        <position position="575"/>
    </location>
    <ligand>
        <name>Zn(2+)</name>
        <dbReference type="ChEBI" id="CHEBI:29105"/>
    </ligand>
</feature>
<dbReference type="FunFam" id="3.10.310.40:FF:000001">
    <property type="entry name" value="Alanine--tRNA ligase"/>
    <property type="match status" value="1"/>
</dbReference>
<feature type="binding site" evidence="13">
    <location>
        <position position="677"/>
    </location>
    <ligand>
        <name>Zn(2+)</name>
        <dbReference type="ChEBI" id="CHEBI:29105"/>
    </ligand>
</feature>
<evidence type="ECO:0000256" key="5">
    <source>
        <dbReference type="ARBA" id="ARBA00022741"/>
    </source>
</evidence>
<dbReference type="FunFam" id="3.30.980.10:FF:000004">
    <property type="entry name" value="Alanine--tRNA ligase, cytoplasmic"/>
    <property type="match status" value="1"/>
</dbReference>
<dbReference type="Pfam" id="PF07973">
    <property type="entry name" value="tRNA_SAD"/>
    <property type="match status" value="1"/>
</dbReference>
<keyword evidence="13" id="KW-0963">Cytoplasm</keyword>
<name>F2N801_CORGP</name>
<comment type="catalytic activity">
    <reaction evidence="12 13">
        <text>tRNA(Ala) + L-alanine + ATP = L-alanyl-tRNA(Ala) + AMP + diphosphate</text>
        <dbReference type="Rhea" id="RHEA:12540"/>
        <dbReference type="Rhea" id="RHEA-COMP:9657"/>
        <dbReference type="Rhea" id="RHEA-COMP:9923"/>
        <dbReference type="ChEBI" id="CHEBI:30616"/>
        <dbReference type="ChEBI" id="CHEBI:33019"/>
        <dbReference type="ChEBI" id="CHEBI:57972"/>
        <dbReference type="ChEBI" id="CHEBI:78442"/>
        <dbReference type="ChEBI" id="CHEBI:78497"/>
        <dbReference type="ChEBI" id="CHEBI:456215"/>
        <dbReference type="EC" id="6.1.1.7"/>
    </reaction>
</comment>
<evidence type="ECO:0000256" key="12">
    <source>
        <dbReference type="ARBA" id="ARBA00048300"/>
    </source>
</evidence>
<feature type="domain" description="Alanyl-transfer RNA synthetases family profile" evidence="14">
    <location>
        <begin position="8"/>
        <end position="716"/>
    </location>
</feature>
<dbReference type="InterPro" id="IPR018164">
    <property type="entry name" value="Ala-tRNA-synth_IIc_N"/>
</dbReference>
<dbReference type="GO" id="GO:0006419">
    <property type="term" value="P:alanyl-tRNA aminoacylation"/>
    <property type="evidence" value="ECO:0007669"/>
    <property type="project" value="UniProtKB-UniRule"/>
</dbReference>
<feature type="binding site" evidence="13">
    <location>
        <position position="673"/>
    </location>
    <ligand>
        <name>Zn(2+)</name>
        <dbReference type="ChEBI" id="CHEBI:29105"/>
    </ligand>
</feature>
<dbReference type="SUPFAM" id="SSF55681">
    <property type="entry name" value="Class II aaRS and biotin synthetases"/>
    <property type="match status" value="1"/>
</dbReference>
<dbReference type="InterPro" id="IPR012947">
    <property type="entry name" value="tRNA_SAD"/>
</dbReference>
<gene>
    <name evidence="13" type="primary">alaS</name>
    <name evidence="15" type="ordered locus">Corgl_1002</name>
</gene>
<dbReference type="InterPro" id="IPR023033">
    <property type="entry name" value="Ala_tRNA_ligase_euk/bac"/>
</dbReference>
<dbReference type="GO" id="GO:0004813">
    <property type="term" value="F:alanine-tRNA ligase activity"/>
    <property type="evidence" value="ECO:0007669"/>
    <property type="project" value="UniProtKB-UniRule"/>
</dbReference>
<dbReference type="InterPro" id="IPR018165">
    <property type="entry name" value="Ala-tRNA-synth_IIc_core"/>
</dbReference>
<keyword evidence="16" id="KW-1185">Reference proteome</keyword>
<feature type="binding site" evidence="13">
    <location>
        <position position="571"/>
    </location>
    <ligand>
        <name>Zn(2+)</name>
        <dbReference type="ChEBI" id="CHEBI:29105"/>
    </ligand>
</feature>
<evidence type="ECO:0000313" key="15">
    <source>
        <dbReference type="EMBL" id="AEB07110.1"/>
    </source>
</evidence>
<dbReference type="Gene3D" id="3.30.980.10">
    <property type="entry name" value="Threonyl-trna Synthetase, Chain A, domain 2"/>
    <property type="match status" value="1"/>
</dbReference>
<keyword evidence="5 13" id="KW-0547">Nucleotide-binding</keyword>
<dbReference type="EC" id="6.1.1.7" evidence="13"/>
<dbReference type="InterPro" id="IPR009000">
    <property type="entry name" value="Transl_B-barrel_sf"/>
</dbReference>
<dbReference type="Pfam" id="PF02272">
    <property type="entry name" value="DHHA1"/>
    <property type="match status" value="1"/>
</dbReference>
<dbReference type="Gene3D" id="3.30.54.20">
    <property type="match status" value="1"/>
</dbReference>
<dbReference type="GO" id="GO:0008270">
    <property type="term" value="F:zinc ion binding"/>
    <property type="evidence" value="ECO:0007669"/>
    <property type="project" value="UniProtKB-UniRule"/>
</dbReference>
<dbReference type="InterPro" id="IPR003156">
    <property type="entry name" value="DHHA1_dom"/>
</dbReference>
<dbReference type="KEGG" id="cgo:Corgl_1002"/>
<dbReference type="AlphaFoldDB" id="F2N801"/>
<dbReference type="SMART" id="SM00863">
    <property type="entry name" value="tRNA_SAD"/>
    <property type="match status" value="1"/>
</dbReference>
<dbReference type="eggNOG" id="COG0013">
    <property type="taxonomic scope" value="Bacteria"/>
</dbReference>
<evidence type="ECO:0000256" key="9">
    <source>
        <dbReference type="ARBA" id="ARBA00022917"/>
    </source>
</evidence>
<keyword evidence="6 13" id="KW-0862">Zinc</keyword>
<proteinExistence type="inferred from homology"/>
<dbReference type="PRINTS" id="PR00980">
    <property type="entry name" value="TRNASYNTHALA"/>
</dbReference>
<dbReference type="Gene3D" id="3.10.310.40">
    <property type="match status" value="1"/>
</dbReference>
<organism evidence="15 16">
    <name type="scientific">Coriobacterium glomerans (strain ATCC 49209 / DSM 20642 / JCM 10262 / PW2)</name>
    <dbReference type="NCBI Taxonomy" id="700015"/>
    <lineage>
        <taxon>Bacteria</taxon>
        <taxon>Bacillati</taxon>
        <taxon>Actinomycetota</taxon>
        <taxon>Coriobacteriia</taxon>
        <taxon>Coriobacteriales</taxon>
        <taxon>Coriobacteriaceae</taxon>
        <taxon>Coriobacterium</taxon>
    </lineage>
</organism>
<evidence type="ECO:0000256" key="10">
    <source>
        <dbReference type="ARBA" id="ARBA00023146"/>
    </source>
</evidence>
<sequence>MAAPTPPKSTSEIRASFLDFFERRGCKVVPSSSLLPEDPSLLLANAGMNQFKQYYLGKKTMREIGAASCQKCIRTTDIDIIGSDGRHLSFFEMLGNFSFGGVTKEQACAWAYEFSTEVLKLAPHRLHFTIFDEDEEAHEIWRALGVSEDHISRLGAEDNFWAAGPTGPCGPCSEIYYDQGEAFGCGSPTCAPGCECDRYLEFWNLVFTRYDRQADGSMPELPHRNLDTGMGIERVAAIVQHASSNYEGDVLSGLIALGVEISGRAYDPLSYQGDSRSLRIIADHSRAATFMLADGIRPSNEGRGYVLRRLIRRAVMHGRLLGIEGAFLSRFARSVIETMGPHYSELIEHRDLVVSFLASEEERFFATIDNGSAFLEDALAGLARGDTLDGRVAFTLHDTFGFPIDLTIEIARDRGISIDEEGFDNAMTEQRERARAQVRDVAWSSFDSVWIGLADTISPTAFVGYDNYEAEARIVAIILEDRSVDAVEADQVAEIVLDRTPFFGERGGQIGDTGTLLRPDGGTAFVVERTEWRERILCSHVGRVGAERLSVGDTVIAQIDVARRERIRRNHTATHLLHAALRGVLGEHVAQEGSFVDDERLRFDFTHFSACTADQLAAVEDRVNDWIFEDLPVATDVMDLEEAKSSGALALFSEKYSSRVRVVSCGTASRELCGGTHAHTTSQLGIFKILSESSVGTNTRRIEAVSSAGARSFFRRRLALLDETAEKLRVRPEDVPARVSALERSLRETSDKLRRALVGDTSDAIDRAIGEAVDAGGYALVVARIDGLDPQDLRGAWDTIRKRSDGPVAAVLAGATSKRTPVLIAAGDEDAVHAGFDGAALIKRIAPKIAGGGGGRPAMAQAGGKETGGIDAALSMARTELLERR</sequence>
<dbReference type="Gene3D" id="3.30.930.10">
    <property type="entry name" value="Bira Bifunctional Protein, Domain 2"/>
    <property type="match status" value="1"/>
</dbReference>
<dbReference type="CDD" id="cd00673">
    <property type="entry name" value="AlaRS_core"/>
    <property type="match status" value="1"/>
</dbReference>
<dbReference type="SUPFAM" id="SSF101353">
    <property type="entry name" value="Putative anticodon-binding domain of alanyl-tRNA synthetase (AlaRS)"/>
    <property type="match status" value="1"/>
</dbReference>
<dbReference type="EMBL" id="CP002628">
    <property type="protein sequence ID" value="AEB07110.1"/>
    <property type="molecule type" value="Genomic_DNA"/>
</dbReference>
<dbReference type="NCBIfam" id="TIGR00344">
    <property type="entry name" value="alaS"/>
    <property type="match status" value="1"/>
</dbReference>
<comment type="function">
    <text evidence="11 13">Catalyzes the attachment of alanine to tRNA(Ala) in a two-step reaction: alanine is first activated by ATP to form Ala-AMP and then transferred to the acceptor end of tRNA(Ala). Also edits incorrectly charged Ser-tRNA(Ala) and Gly-tRNA(Ala) via its editing domain.</text>
</comment>
<keyword evidence="8 13" id="KW-0694">RNA-binding</keyword>
<evidence type="ECO:0000313" key="16">
    <source>
        <dbReference type="Proteomes" id="UP000006851"/>
    </source>
</evidence>
<evidence type="ECO:0000256" key="1">
    <source>
        <dbReference type="ARBA" id="ARBA00008226"/>
    </source>
</evidence>
<dbReference type="SUPFAM" id="SSF55186">
    <property type="entry name" value="ThrRS/AlaRS common domain"/>
    <property type="match status" value="1"/>
</dbReference>
<reference evidence="16" key="1">
    <citation type="journal article" date="2013" name="Stand. Genomic Sci.">
        <title>Complete genome sequence of Coriobacterium glomerans type strain (PW2(T)) from the midgut of Pyrrhocoris apterus L. (red soldier bug).</title>
        <authorList>
            <person name="Stackebrandt E."/>
            <person name="Zeytun A."/>
            <person name="Lapidus A."/>
            <person name="Nolan M."/>
            <person name="Lucas S."/>
            <person name="Hammon N."/>
            <person name="Deshpande S."/>
            <person name="Cheng J.F."/>
            <person name="Tapia R."/>
            <person name="Goodwin L.A."/>
            <person name="Pitluck S."/>
            <person name="Liolios K."/>
            <person name="Pagani I."/>
            <person name="Ivanova N."/>
            <person name="Mavromatis K."/>
            <person name="Mikhailova N."/>
            <person name="Huntemann M."/>
            <person name="Pati A."/>
            <person name="Chen A."/>
            <person name="Palaniappan K."/>
            <person name="Chang Y.J."/>
            <person name="Land M."/>
            <person name="Hauser L."/>
            <person name="Rohde M."/>
            <person name="Pukall R."/>
            <person name="Goker M."/>
            <person name="Detter J.C."/>
            <person name="Woyke T."/>
            <person name="Bristow J."/>
            <person name="Eisen J.A."/>
            <person name="Markowitz V."/>
            <person name="Hugenholtz P."/>
            <person name="Kyrpides N.C."/>
            <person name="Klenk H.P."/>
        </authorList>
    </citation>
    <scope>NUCLEOTIDE SEQUENCE</scope>
    <source>
        <strain evidence="16">ATCC 49209 / DSM 20642 / JCM 10262 / PW2</strain>
    </source>
</reference>
<dbReference type="RefSeq" id="WP_013708853.1">
    <property type="nucleotide sequence ID" value="NC_015389.1"/>
</dbReference>
<comment type="similarity">
    <text evidence="1 13">Belongs to the class-II aminoacyl-tRNA synthetase family.</text>
</comment>
<dbReference type="HAMAP" id="MF_00036_B">
    <property type="entry name" value="Ala_tRNA_synth_B"/>
    <property type="match status" value="1"/>
</dbReference>
<dbReference type="GO" id="GO:0000049">
    <property type="term" value="F:tRNA binding"/>
    <property type="evidence" value="ECO:0007669"/>
    <property type="project" value="UniProtKB-KW"/>
</dbReference>
<dbReference type="InterPro" id="IPR002318">
    <property type="entry name" value="Ala-tRNA-lgiase_IIc"/>
</dbReference>
<evidence type="ECO:0000256" key="4">
    <source>
        <dbReference type="ARBA" id="ARBA00022723"/>
    </source>
</evidence>
<dbReference type="InterPro" id="IPR018162">
    <property type="entry name" value="Ala-tRNA-ligase_IIc_anticod-bd"/>
</dbReference>
<evidence type="ECO:0000256" key="13">
    <source>
        <dbReference type="HAMAP-Rule" id="MF_00036"/>
    </source>
</evidence>
<evidence type="ECO:0000256" key="11">
    <source>
        <dbReference type="ARBA" id="ARBA00024779"/>
    </source>
</evidence>
<dbReference type="GO" id="GO:0005524">
    <property type="term" value="F:ATP binding"/>
    <property type="evidence" value="ECO:0007669"/>
    <property type="project" value="UniProtKB-UniRule"/>
</dbReference>
<evidence type="ECO:0000256" key="8">
    <source>
        <dbReference type="ARBA" id="ARBA00022884"/>
    </source>
</evidence>
<dbReference type="SUPFAM" id="SSF50447">
    <property type="entry name" value="Translation proteins"/>
    <property type="match status" value="1"/>
</dbReference>
<comment type="domain">
    <text evidence="13">Consists of three domains; the N-terminal catalytic domain, the editing domain and the C-terminal C-Ala domain. The editing domain removes incorrectly charged amino acids, while the C-Ala domain, along with tRNA(Ala), serves as a bridge to cooperatively bring together the editing and aminoacylation centers thus stimulating deacylation of misacylated tRNAs.</text>
</comment>
<dbReference type="Gene3D" id="2.40.30.130">
    <property type="match status" value="1"/>
</dbReference>
<evidence type="ECO:0000256" key="7">
    <source>
        <dbReference type="ARBA" id="ARBA00022840"/>
    </source>
</evidence>
<evidence type="ECO:0000256" key="2">
    <source>
        <dbReference type="ARBA" id="ARBA00022555"/>
    </source>
</evidence>